<dbReference type="InterPro" id="IPR011330">
    <property type="entry name" value="Glyco_hydro/deAcase_b/a-brl"/>
</dbReference>
<evidence type="ECO:0000313" key="1">
    <source>
        <dbReference type="EMBL" id="EES52496.1"/>
    </source>
</evidence>
<dbReference type="EMBL" id="GG693876">
    <property type="protein sequence ID" value="EES52496.1"/>
    <property type="molecule type" value="Genomic_DNA"/>
</dbReference>
<name>C6HY21_9BACT</name>
<protein>
    <submittedName>
        <fullName evidence="1">Polysaccharide deacetylase</fullName>
    </submittedName>
</protein>
<dbReference type="GO" id="GO:0005975">
    <property type="term" value="P:carbohydrate metabolic process"/>
    <property type="evidence" value="ECO:0007669"/>
    <property type="project" value="InterPro"/>
</dbReference>
<dbReference type="CDD" id="cd10930">
    <property type="entry name" value="CE4_u6"/>
    <property type="match status" value="1"/>
</dbReference>
<keyword evidence="2" id="KW-1185">Reference proteome</keyword>
<organism evidence="1 2">
    <name type="scientific">Leptospirillum ferrodiazotrophum</name>
    <dbReference type="NCBI Taxonomy" id="412449"/>
    <lineage>
        <taxon>Bacteria</taxon>
        <taxon>Pseudomonadati</taxon>
        <taxon>Nitrospirota</taxon>
        <taxon>Nitrospiria</taxon>
        <taxon>Nitrospirales</taxon>
        <taxon>Nitrospiraceae</taxon>
        <taxon>Leptospirillum</taxon>
    </lineage>
</organism>
<dbReference type="SUPFAM" id="SSF88713">
    <property type="entry name" value="Glycoside hydrolase/deacetylase"/>
    <property type="match status" value="1"/>
</dbReference>
<dbReference type="AlphaFoldDB" id="C6HY21"/>
<sequence length="523" mass="58772">MISLLCSSPSKEAGKLVLAAVQRSVSASQTQWIGPDSIERNTPKLVIAVNVSDTDGERLLSWLSKGTHKLVLFGRLPQCFIKKTGSSMTQWHEHLEEWSRSMSAPIHGHAESQALIKYTPLAFNLGGRDFHRALERFDYANEWNNLGFGAIRANGSIWALSVPIQTPPTNCLANLTLQGKIHCSYAALFDWDQASILWFNRPVGPIDSFEWRLVENFFSSYRFDDLPCQPVLKEIPWGYDAAITMRLDCDEDIESARPLWETYRDHEIPLSLAIHTTNVVKGLDTSLLEDVIASGGSILSHSATHAPNWGGNYEKAFYEAETSRAILRSLTGREIKYAVSPFHQTPFYSLAALSDMGYKGCVGGIISSDPSFLFSRGGIIADLPEDFVGHSQQCMLHGDCLLKDEDPLSTFKQSFDFSFESATLFGYLDHPFSVRYQYGWPSEELRIKKHQDLLRYIHSRANMPLFMSEDEALDFLSRKSSIRILDSSEGFQTIVPISDSSSYDVAIDFKGRCFRAVHKGFFS</sequence>
<dbReference type="Proteomes" id="UP000009374">
    <property type="component" value="Unassembled WGS sequence"/>
</dbReference>
<gene>
    <name evidence="1" type="ORF">UBAL3_93670009</name>
</gene>
<reference evidence="1 2" key="1">
    <citation type="journal article" date="2009" name="Appl. Environ. Microbiol.">
        <title>Community genomic and proteomic analyses of chemoautotrophic iron-oxidizing "Leptospirillum rubarum" (Group II) and "Leptospirillum ferrodiazotrophum" (Group III) bacteria in acid mine drainage biofilms.</title>
        <authorList>
            <person name="Goltsman D.S."/>
            <person name="Denef V.J."/>
            <person name="Singer S.W."/>
            <person name="VerBerkmoes N.C."/>
            <person name="Lefsrud M."/>
            <person name="Mueller R.S."/>
            <person name="Dick G.J."/>
            <person name="Sun C.L."/>
            <person name="Wheeler K.E."/>
            <person name="Zemla A."/>
            <person name="Baker B.J."/>
            <person name="Hauser L."/>
            <person name="Land M."/>
            <person name="Shah M.B."/>
            <person name="Thelen M.P."/>
            <person name="Hettich R.L."/>
            <person name="Banfield J.F."/>
        </authorList>
    </citation>
    <scope>NUCLEOTIDE SEQUENCE [LARGE SCALE GENOMIC DNA]</scope>
</reference>
<evidence type="ECO:0000313" key="2">
    <source>
        <dbReference type="Proteomes" id="UP000009374"/>
    </source>
</evidence>
<accession>C6HY21</accession>
<proteinExistence type="predicted"/>
<dbReference type="Gene3D" id="3.20.20.370">
    <property type="entry name" value="Glycoside hydrolase/deacetylase"/>
    <property type="match status" value="1"/>
</dbReference>